<dbReference type="Gene3D" id="3.60.40.10">
    <property type="entry name" value="PPM-type phosphatase domain"/>
    <property type="match status" value="1"/>
</dbReference>
<dbReference type="EMBL" id="JACHDY010000001">
    <property type="protein sequence ID" value="MBB5316138.1"/>
    <property type="molecule type" value="Genomic_DNA"/>
</dbReference>
<dbReference type="Proteomes" id="UP000568106">
    <property type="component" value="Unassembled WGS sequence"/>
</dbReference>
<protein>
    <submittedName>
        <fullName evidence="4">Sigma-B regulation protein RsbU (Phosphoserine phosphatase)</fullName>
        <ecNumber evidence="4">3.1.3.3</ecNumber>
    </submittedName>
</protein>
<sequence>MAFRRSSKNTAEYKRLVQSEENKTTGLLNLVVVLAIAAVAYTDWIVVANISLGYLYVLPIALSALINPLPVTIALAILGSILQELFGPAGDSPHVRIVRFIVSLTGFLIVSSLVTLIAHQRERLAAEVRRQRDEYERDLTLAAQVQRRVLPRPPTVPGLELAAAMQTARLLGGDYYDFFTISDEIVDVVIADVSGKGAAASLLMPSLAVALHLRARELSGPAAILKDLDEVLKQITNPATFVTMFYARLNPSLRTLEYASGGHNPPLLLRTSKDESFLLEEAGPIMGILPDAQFSNTIIPLEPGDILALYTDGVTEQENEHEEEYSLDRLTKLILSKKSEPATALVADITEAVSTFAGTKEQTDDLTLVIAKLL</sequence>
<evidence type="ECO:0000313" key="4">
    <source>
        <dbReference type="EMBL" id="MBB5316138.1"/>
    </source>
</evidence>
<dbReference type="GO" id="GO:0016791">
    <property type="term" value="F:phosphatase activity"/>
    <property type="evidence" value="ECO:0007669"/>
    <property type="project" value="TreeGrafter"/>
</dbReference>
<evidence type="ECO:0000256" key="1">
    <source>
        <dbReference type="ARBA" id="ARBA00022801"/>
    </source>
</evidence>
<dbReference type="AlphaFoldDB" id="A0A7W8MQ42"/>
<name>A0A7W8MQ42_9BACT</name>
<keyword evidence="2" id="KW-0472">Membrane</keyword>
<dbReference type="InterPro" id="IPR052016">
    <property type="entry name" value="Bact_Sigma-Reg"/>
</dbReference>
<organism evidence="4 5">
    <name type="scientific">Tunturiibacter empetritectus</name>
    <dbReference type="NCBI Taxonomy" id="3069691"/>
    <lineage>
        <taxon>Bacteria</taxon>
        <taxon>Pseudomonadati</taxon>
        <taxon>Acidobacteriota</taxon>
        <taxon>Terriglobia</taxon>
        <taxon>Terriglobales</taxon>
        <taxon>Acidobacteriaceae</taxon>
        <taxon>Tunturiibacter</taxon>
    </lineage>
</organism>
<feature type="domain" description="PPM-type phosphatase" evidence="3">
    <location>
        <begin position="156"/>
        <end position="373"/>
    </location>
</feature>
<keyword evidence="2" id="KW-1133">Transmembrane helix</keyword>
<keyword evidence="5" id="KW-1185">Reference proteome</keyword>
<feature type="transmembrane region" description="Helical" evidence="2">
    <location>
        <begin position="54"/>
        <end position="77"/>
    </location>
</feature>
<dbReference type="EC" id="3.1.3.3" evidence="4"/>
<evidence type="ECO:0000256" key="2">
    <source>
        <dbReference type="SAM" id="Phobius"/>
    </source>
</evidence>
<feature type="transmembrane region" description="Helical" evidence="2">
    <location>
        <begin position="26"/>
        <end position="47"/>
    </location>
</feature>
<dbReference type="InterPro" id="IPR036457">
    <property type="entry name" value="PPM-type-like_dom_sf"/>
</dbReference>
<accession>A0A7W8MQ42</accession>
<dbReference type="PANTHER" id="PTHR43156">
    <property type="entry name" value="STAGE II SPORULATION PROTEIN E-RELATED"/>
    <property type="match status" value="1"/>
</dbReference>
<reference evidence="4" key="1">
    <citation type="submission" date="2020-08" db="EMBL/GenBank/DDBJ databases">
        <title>Genomic Encyclopedia of Type Strains, Phase IV (KMG-V): Genome sequencing to study the core and pangenomes of soil and plant-associated prokaryotes.</title>
        <authorList>
            <person name="Whitman W."/>
        </authorList>
    </citation>
    <scope>NUCLEOTIDE SEQUENCE [LARGE SCALE GENOMIC DNA]</scope>
    <source>
        <strain evidence="4">M8UP27</strain>
    </source>
</reference>
<dbReference type="SMART" id="SM00331">
    <property type="entry name" value="PP2C_SIG"/>
    <property type="match status" value="1"/>
</dbReference>
<dbReference type="SUPFAM" id="SSF81606">
    <property type="entry name" value="PP2C-like"/>
    <property type="match status" value="1"/>
</dbReference>
<feature type="transmembrane region" description="Helical" evidence="2">
    <location>
        <begin position="97"/>
        <end position="119"/>
    </location>
</feature>
<comment type="caution">
    <text evidence="4">The sequence shown here is derived from an EMBL/GenBank/DDBJ whole genome shotgun (WGS) entry which is preliminary data.</text>
</comment>
<dbReference type="InterPro" id="IPR001932">
    <property type="entry name" value="PPM-type_phosphatase-like_dom"/>
</dbReference>
<keyword evidence="2" id="KW-0812">Transmembrane</keyword>
<gene>
    <name evidence="4" type="ORF">HDF09_000788</name>
</gene>
<evidence type="ECO:0000259" key="3">
    <source>
        <dbReference type="SMART" id="SM00331"/>
    </source>
</evidence>
<dbReference type="Pfam" id="PF07228">
    <property type="entry name" value="SpoIIE"/>
    <property type="match status" value="1"/>
</dbReference>
<evidence type="ECO:0000313" key="5">
    <source>
        <dbReference type="Proteomes" id="UP000568106"/>
    </source>
</evidence>
<dbReference type="PANTHER" id="PTHR43156:SF2">
    <property type="entry name" value="STAGE II SPORULATION PROTEIN E"/>
    <property type="match status" value="1"/>
</dbReference>
<proteinExistence type="predicted"/>
<keyword evidence="1 4" id="KW-0378">Hydrolase</keyword>